<comment type="subcellular location">
    <subcellularLocation>
        <location evidence="1">Endoplasmic reticulum membrane</location>
        <topology evidence="1">Single-pass membrane protein</topology>
    </subcellularLocation>
</comment>
<dbReference type="GO" id="GO:0070971">
    <property type="term" value="C:endoplasmic reticulum exit site"/>
    <property type="evidence" value="ECO:0007669"/>
    <property type="project" value="TreeGrafter"/>
</dbReference>
<feature type="compositionally biased region" description="Low complexity" evidence="20">
    <location>
        <begin position="622"/>
        <end position="637"/>
    </location>
</feature>
<feature type="region of interest" description="Disordered" evidence="20">
    <location>
        <begin position="297"/>
        <end position="323"/>
    </location>
</feature>
<evidence type="ECO:0000313" key="23">
    <source>
        <dbReference type="Ensembl" id="ENSOABP00000036512.2"/>
    </source>
</evidence>
<feature type="compositionally biased region" description="Basic and acidic residues" evidence="20">
    <location>
        <begin position="545"/>
        <end position="557"/>
    </location>
</feature>
<organism evidence="23 24">
    <name type="scientific">Oreochromis aureus</name>
    <name type="common">Israeli tilapia</name>
    <name type="synonym">Chromis aureus</name>
    <dbReference type="NCBI Taxonomy" id="47969"/>
    <lineage>
        <taxon>Eukaryota</taxon>
        <taxon>Metazoa</taxon>
        <taxon>Chordata</taxon>
        <taxon>Craniata</taxon>
        <taxon>Vertebrata</taxon>
        <taxon>Euteleostomi</taxon>
        <taxon>Actinopterygii</taxon>
        <taxon>Neopterygii</taxon>
        <taxon>Teleostei</taxon>
        <taxon>Neoteleostei</taxon>
        <taxon>Acanthomorphata</taxon>
        <taxon>Ovalentaria</taxon>
        <taxon>Cichlomorphae</taxon>
        <taxon>Cichliformes</taxon>
        <taxon>Cichlidae</taxon>
        <taxon>African cichlids</taxon>
        <taxon>Pseudocrenilabrinae</taxon>
        <taxon>Oreochromini</taxon>
        <taxon>Oreochromis</taxon>
    </lineage>
</organism>
<keyword evidence="15" id="KW-0325">Glycoprotein</keyword>
<evidence type="ECO:0000256" key="3">
    <source>
        <dbReference type="ARBA" id="ARBA00022448"/>
    </source>
</evidence>
<dbReference type="Proteomes" id="UP000472276">
    <property type="component" value="Unassembled WGS sequence"/>
</dbReference>
<comment type="similarity">
    <text evidence="16">Belongs to the MIA/OTOR family. Tango1 subfamily.</text>
</comment>
<reference evidence="23" key="1">
    <citation type="submission" date="2025-08" db="UniProtKB">
        <authorList>
            <consortium name="Ensembl"/>
        </authorList>
    </citation>
    <scope>IDENTIFICATION</scope>
</reference>
<feature type="region of interest" description="Disordered" evidence="20">
    <location>
        <begin position="1125"/>
        <end position="1174"/>
    </location>
</feature>
<feature type="compositionally biased region" description="Pro residues" evidence="20">
    <location>
        <begin position="1913"/>
        <end position="1934"/>
    </location>
</feature>
<dbReference type="PANTHER" id="PTHR23158:SF54">
    <property type="entry name" value="TRANSPORT AND GOLGI ORGANIZATION PROTEIN 1 HOMOLOG"/>
    <property type="match status" value="1"/>
</dbReference>
<feature type="compositionally biased region" description="Pro residues" evidence="20">
    <location>
        <begin position="1827"/>
        <end position="1874"/>
    </location>
</feature>
<dbReference type="GO" id="GO:0006888">
    <property type="term" value="P:endoplasmic reticulum to Golgi vesicle-mediated transport"/>
    <property type="evidence" value="ECO:0007669"/>
    <property type="project" value="TreeGrafter"/>
</dbReference>
<evidence type="ECO:0000256" key="12">
    <source>
        <dbReference type="ARBA" id="ARBA00022989"/>
    </source>
</evidence>
<dbReference type="InterPro" id="IPR001452">
    <property type="entry name" value="SH3_domain"/>
</dbReference>
<feature type="region of interest" description="Disordered" evidence="20">
    <location>
        <begin position="360"/>
        <end position="958"/>
    </location>
</feature>
<dbReference type="GO" id="GO:0035459">
    <property type="term" value="P:vesicle cargo loading"/>
    <property type="evidence" value="ECO:0007669"/>
    <property type="project" value="TreeGrafter"/>
</dbReference>
<dbReference type="GO" id="GO:0048731">
    <property type="term" value="P:system development"/>
    <property type="evidence" value="ECO:0007669"/>
    <property type="project" value="UniProtKB-ARBA"/>
</dbReference>
<dbReference type="GO" id="GO:0006887">
    <property type="term" value="P:exocytosis"/>
    <property type="evidence" value="ECO:0007669"/>
    <property type="project" value="UniProtKB-KW"/>
</dbReference>
<evidence type="ECO:0000256" key="9">
    <source>
        <dbReference type="ARBA" id="ARBA00022824"/>
    </source>
</evidence>
<feature type="compositionally biased region" description="Basic and acidic residues" evidence="20">
    <location>
        <begin position="1156"/>
        <end position="1165"/>
    </location>
</feature>
<feature type="region of interest" description="Disordered" evidence="20">
    <location>
        <begin position="1667"/>
        <end position="1686"/>
    </location>
</feature>
<feature type="compositionally biased region" description="Acidic residues" evidence="20">
    <location>
        <begin position="456"/>
        <end position="465"/>
    </location>
</feature>
<evidence type="ECO:0000256" key="7">
    <source>
        <dbReference type="ARBA" id="ARBA00022692"/>
    </source>
</evidence>
<feature type="domain" description="SH3" evidence="22">
    <location>
        <begin position="41"/>
        <end position="103"/>
    </location>
</feature>
<keyword evidence="10" id="KW-0931">ER-Golgi transport</keyword>
<name>A0A668UFB7_OREAU</name>
<evidence type="ECO:0000256" key="6">
    <source>
        <dbReference type="ARBA" id="ARBA00022553"/>
    </source>
</evidence>
<reference evidence="23" key="2">
    <citation type="submission" date="2025-09" db="UniProtKB">
        <authorList>
            <consortium name="Ensembl"/>
        </authorList>
    </citation>
    <scope>IDENTIFICATION</scope>
</reference>
<keyword evidence="2 18" id="KW-0728">SH3 domain</keyword>
<evidence type="ECO:0000259" key="22">
    <source>
        <dbReference type="PROSITE" id="PS50002"/>
    </source>
</evidence>
<dbReference type="Pfam" id="PF07653">
    <property type="entry name" value="SH3_2"/>
    <property type="match status" value="1"/>
</dbReference>
<evidence type="ECO:0000256" key="16">
    <source>
        <dbReference type="ARBA" id="ARBA00061139"/>
    </source>
</evidence>
<feature type="compositionally biased region" description="Basic and acidic residues" evidence="20">
    <location>
        <begin position="312"/>
        <end position="323"/>
    </location>
</feature>
<keyword evidence="6" id="KW-0597">Phosphoprotein</keyword>
<evidence type="ECO:0000256" key="18">
    <source>
        <dbReference type="PROSITE-ProRule" id="PRU00192"/>
    </source>
</evidence>
<feature type="compositionally biased region" description="Basic and acidic residues" evidence="20">
    <location>
        <begin position="833"/>
        <end position="847"/>
    </location>
</feature>
<evidence type="ECO:0000256" key="20">
    <source>
        <dbReference type="SAM" id="MobiDB-lite"/>
    </source>
</evidence>
<feature type="compositionally biased region" description="Acidic residues" evidence="20">
    <location>
        <begin position="908"/>
        <end position="932"/>
    </location>
</feature>
<evidence type="ECO:0000256" key="8">
    <source>
        <dbReference type="ARBA" id="ARBA00022729"/>
    </source>
</evidence>
<evidence type="ECO:0000256" key="15">
    <source>
        <dbReference type="ARBA" id="ARBA00023180"/>
    </source>
</evidence>
<keyword evidence="3" id="KW-0813">Transport</keyword>
<evidence type="ECO:0000256" key="4">
    <source>
        <dbReference type="ARBA" id="ARBA00022481"/>
    </source>
</evidence>
<keyword evidence="13 19" id="KW-0175">Coiled coil</keyword>
<feature type="compositionally biased region" description="Pro residues" evidence="20">
    <location>
        <begin position="946"/>
        <end position="956"/>
    </location>
</feature>
<feature type="compositionally biased region" description="Acidic residues" evidence="20">
    <location>
        <begin position="583"/>
        <end position="597"/>
    </location>
</feature>
<feature type="compositionally biased region" description="Low complexity" evidence="20">
    <location>
        <begin position="264"/>
        <end position="274"/>
    </location>
</feature>
<feature type="compositionally biased region" description="Pro residues" evidence="20">
    <location>
        <begin position="1941"/>
        <end position="1950"/>
    </location>
</feature>
<dbReference type="CDD" id="cd11893">
    <property type="entry name" value="SH3_MIA3"/>
    <property type="match status" value="1"/>
</dbReference>
<evidence type="ECO:0000313" key="24">
    <source>
        <dbReference type="Proteomes" id="UP000472276"/>
    </source>
</evidence>
<feature type="compositionally biased region" description="Basic and acidic residues" evidence="20">
    <location>
        <begin position="598"/>
        <end position="614"/>
    </location>
</feature>
<evidence type="ECO:0000256" key="19">
    <source>
        <dbReference type="SAM" id="Coils"/>
    </source>
</evidence>
<evidence type="ECO:0000256" key="5">
    <source>
        <dbReference type="ARBA" id="ARBA00022483"/>
    </source>
</evidence>
<feature type="compositionally biased region" description="Basic and acidic residues" evidence="20">
    <location>
        <begin position="410"/>
        <end position="432"/>
    </location>
</feature>
<keyword evidence="9" id="KW-0256">Endoplasmic reticulum</keyword>
<feature type="compositionally biased region" description="Basic and acidic residues" evidence="20">
    <location>
        <begin position="1667"/>
        <end position="1679"/>
    </location>
</feature>
<gene>
    <name evidence="23" type="primary">MIA3</name>
</gene>
<dbReference type="PANTHER" id="PTHR23158">
    <property type="entry name" value="MELANOMA INHIBITORY ACTIVITY-RELATED"/>
    <property type="match status" value="1"/>
</dbReference>
<feature type="compositionally biased region" description="Basic and acidic residues" evidence="20">
    <location>
        <begin position="1778"/>
        <end position="1790"/>
    </location>
</feature>
<feature type="region of interest" description="Disordered" evidence="20">
    <location>
        <begin position="186"/>
        <end position="280"/>
    </location>
</feature>
<proteinExistence type="inferred from homology"/>
<feature type="compositionally biased region" description="Polar residues" evidence="20">
    <location>
        <begin position="680"/>
        <end position="689"/>
    </location>
</feature>
<evidence type="ECO:0000256" key="2">
    <source>
        <dbReference type="ARBA" id="ARBA00022443"/>
    </source>
</evidence>
<keyword evidence="8 21" id="KW-0732">Signal</keyword>
<dbReference type="InterPro" id="IPR051500">
    <property type="entry name" value="cTAGE_MIA/OTOR"/>
</dbReference>
<feature type="compositionally biased region" description="Basic and acidic residues" evidence="20">
    <location>
        <begin position="639"/>
        <end position="661"/>
    </location>
</feature>
<feature type="compositionally biased region" description="Basic and acidic residues" evidence="20">
    <location>
        <begin position="382"/>
        <end position="393"/>
    </location>
</feature>
<keyword evidence="7" id="KW-0812">Transmembrane</keyword>
<feature type="compositionally biased region" description="Basic and acidic residues" evidence="20">
    <location>
        <begin position="238"/>
        <end position="261"/>
    </location>
</feature>
<keyword evidence="12" id="KW-1133">Transmembrane helix</keyword>
<sequence>MAAKHVYRQGFLLLLFNFMSAAALERRFSDLKRCADQECSMLLCRGKAVNDFSGPDCRFLSFKKSETVYVYYKLSGRRPDIWAGSVGSQFGYFPKDLLAVNHIYTDKEYEVPAEETDFVCFDTGFDKFDNYDVDLLLGLSAEENDSENNKTSYQVQAAEAIETGEEVAQSEKQTEHHANLDELHKAPDDQSASSAVLDQSAEPPLKNIMESNAEVARDATEAEEVKEKHVPESVPENLSEKSETKDTPAKSEGESVPKDDFVSESEPVSSSEGVQIPELKTTIGSTFDAIVTDEEITKKITPYEEEEESVDVENHPESGTDVKEETPLLSFSEDSINTQPSVEIPKLKTTLGTTFDAVITDEDTTKKVTPYTEEDSEDVEDHPENNTDAKEETPLLSFSEESVNAPASDSLKKPETPPATPEDKPKTAEEKNMWTSLGDAMFSAVTGVDITTQEVNSEEEEDDDERVPIPKLKTTLGTTFDAVVTDEESTKKVTPNPEDDSDDVEDQPQNNSDTKEETPLLSFSGESSNSPTPDSPKNPESLPLTHEDKPKTAEEKNMWTSLGDAVFSAVTGVDMTAKKVNEQEEEDEDEEDEEEEDVKTHDESLLVKSPKDPENMEPVLQDSSNSTSDNSDVNESTSDSEKVLSDKNENDVEVTGHKEAQDETSADDQIEHQTEEMIISTESLPQDNNLDNHEAEVTHIKPTHEATEDKDEQEVPKDSEIAEDKDEQEVPKDSEIAEDKDDQEVPKDSEIAEDKDEQEVPKDSEIAEDKDEQEVPKDSEIAEDKDEQEVPKDSEIAEDKDEQEVHKDPVVTVDKAAIPDSITAAEQELDSAVDEKENMTESEKHLDLSANERSSDSDLRDDDNVVNDSLPNQIPDDSMTDLGSNNSQAELPVDEPEIQDALHTREMMEEDETPDVEEENDEEREELLEDENALLFSQSDKTLPETSPPTVSPPEPEYSESVMRLTLLRDHFTEEKMQQIQKLLGLKNLFKLETMFMDLDTEFQVTRQSQTGTTEDIENALEGILEASENTILDEIERMLDSRDTKHDYDHHMDTSNLDEETEILEDFQELAFSLRQKYSTASDSTPLALELSSDTEKDEQELNVKEDVPHIAEEELDTIPKAESDDNLTITDPEEKPAEVEEEQLVRPDVSVEEDGGHFNKNEDNPLSFSTSDDMQKVPQATLENALDMGLGVEVEHSPSGSMDSMEPVSEVQEEEVGLFSTGLVYTGCILAMITNKTAEWTTVMISLLPEEWKPGETLFGCPWQTVVITALVGVVTFTLFFWRTVLAIKKKEYLVDEKTLREQMQVHKKEKDEALAKMAELQKQTEQLKENQKQSKETVSCAVKKMQELESKVLQAETLNKQMAEEKDKYAQLLEEERANTLQNETRIEKLEKLNEKLQANRKKMQEALSKTTVLLDEAKIREDARNVQQKCLEKEFAALKGENKTLKATIKSWEEKHTELNEKIKVYQKSQKELEDSVVLKDHNVEVLSELLSDLEACDLQKSDTKVLANGEVAPVSLTDKKTTIKNRIKQMMDVSRVQTTLAVVEEERDRFMTKLLNEEKSRKAMEEQHQELEHAISTLKSEKSHIENQFKILQQKNEIMVEMYQQKENALQQKLTKEELERRSKENLLSEVGGKAVEAEEQVKILRHRINEMEDQMKKTEEVYKEQIKEQENKTHSNWVNARNAERALNQEKLESSKLREKLAVLTSQLNERRAPLFRPNSGQPAGPRQGDSYGPSPVSGGAPSPPIMIEGPRRPPSAPVARRIDPFGPRPPSDPHGRYPEKHISGMDMMGPRSSSPANLDASGPGSFIASPIRDSPGPMVHGPPPGPAPYDPMLPPGRLPPPMAYRPPRPGPYHLPPGPPPLQGPPLPANGHPGMPLPGPMRGEFGPPNGLAIPPRQGPGPGIDPRGPLPPQFRPPPPHHFGPMPPPQGVRGPMGPRPPFPPDMRFPSPRDHPGQPVDLPLGAPPHPAHPGDAYGQPAPDALQNSVGAHSVPRQDLHMKQEAPQDSARPEMVKP</sequence>
<evidence type="ECO:0000256" key="21">
    <source>
        <dbReference type="SAM" id="SignalP"/>
    </source>
</evidence>
<dbReference type="SUPFAM" id="SSF50044">
    <property type="entry name" value="SH3-domain"/>
    <property type="match status" value="1"/>
</dbReference>
<feature type="compositionally biased region" description="Acidic residues" evidence="20">
    <location>
        <begin position="497"/>
        <end position="506"/>
    </location>
</feature>
<dbReference type="Ensembl" id="ENSOABT00000037526.2">
    <property type="protein sequence ID" value="ENSOABP00000036512.2"/>
    <property type="gene ID" value="ENSOABG00000016775.2"/>
</dbReference>
<feature type="compositionally biased region" description="Basic and acidic residues" evidence="20">
    <location>
        <begin position="215"/>
        <end position="231"/>
    </location>
</feature>
<dbReference type="InterPro" id="IPR036028">
    <property type="entry name" value="SH3-like_dom_sf"/>
</dbReference>
<dbReference type="GO" id="GO:0009306">
    <property type="term" value="P:protein secretion"/>
    <property type="evidence" value="ECO:0007669"/>
    <property type="project" value="TreeGrafter"/>
</dbReference>
<feature type="region of interest" description="Disordered" evidence="20">
    <location>
        <begin position="1715"/>
        <end position="2020"/>
    </location>
</feature>
<dbReference type="OMA" id="DHENKNP"/>
<feature type="chain" id="PRO_5044257445" description="Transport and Golgi organization protein 1 homolog" evidence="21">
    <location>
        <begin position="24"/>
        <end position="2020"/>
    </location>
</feature>
<protein>
    <recommendedName>
        <fullName evidence="17">Transport and Golgi organization protein 1 homolog</fullName>
    </recommendedName>
</protein>
<keyword evidence="24" id="KW-1185">Reference proteome</keyword>
<feature type="compositionally biased region" description="Acidic residues" evidence="20">
    <location>
        <begin position="372"/>
        <end position="381"/>
    </location>
</feature>
<keyword evidence="14" id="KW-0472">Membrane</keyword>
<keyword evidence="5" id="KW-0268">Exocytosis</keyword>
<evidence type="ECO:0000256" key="10">
    <source>
        <dbReference type="ARBA" id="ARBA00022892"/>
    </source>
</evidence>
<accession>A0A668UFB7</accession>
<evidence type="ECO:0000256" key="13">
    <source>
        <dbReference type="ARBA" id="ARBA00023054"/>
    </source>
</evidence>
<evidence type="ECO:0000256" key="17">
    <source>
        <dbReference type="ARBA" id="ARBA00068894"/>
    </source>
</evidence>
<evidence type="ECO:0000256" key="1">
    <source>
        <dbReference type="ARBA" id="ARBA00004389"/>
    </source>
</evidence>
<dbReference type="SMART" id="SM00326">
    <property type="entry name" value="SH3"/>
    <property type="match status" value="1"/>
</dbReference>
<feature type="coiled-coil region" evidence="19">
    <location>
        <begin position="1299"/>
        <end position="1480"/>
    </location>
</feature>
<dbReference type="Gene3D" id="2.30.30.40">
    <property type="entry name" value="SH3 Domains"/>
    <property type="match status" value="1"/>
</dbReference>
<dbReference type="FunFam" id="2.30.30.40:FF:000162">
    <property type="entry name" value="MIA SH3 domain ER export factor 3"/>
    <property type="match status" value="1"/>
</dbReference>
<dbReference type="GO" id="GO:0005789">
    <property type="term" value="C:endoplasmic reticulum membrane"/>
    <property type="evidence" value="ECO:0007669"/>
    <property type="project" value="UniProtKB-SubCell"/>
</dbReference>
<feature type="compositionally biased region" description="Basic and acidic residues" evidence="20">
    <location>
        <begin position="1998"/>
        <end position="2020"/>
    </location>
</feature>
<evidence type="ECO:0000256" key="14">
    <source>
        <dbReference type="ARBA" id="ARBA00023136"/>
    </source>
</evidence>
<keyword evidence="11" id="KW-0653">Protein transport</keyword>
<feature type="signal peptide" evidence="21">
    <location>
        <begin position="1"/>
        <end position="23"/>
    </location>
</feature>
<evidence type="ECO:0000256" key="11">
    <source>
        <dbReference type="ARBA" id="ARBA00022927"/>
    </source>
</evidence>
<feature type="compositionally biased region" description="Basic and acidic residues" evidence="20">
    <location>
        <begin position="690"/>
        <end position="809"/>
    </location>
</feature>
<dbReference type="PROSITE" id="PS50002">
    <property type="entry name" value="SH3"/>
    <property type="match status" value="1"/>
</dbReference>
<keyword evidence="4" id="KW-0488">Methylation</keyword>